<dbReference type="InterPro" id="IPR012945">
    <property type="entry name" value="Tubulin-bd_cofactor_C_dom"/>
</dbReference>
<evidence type="ECO:0000259" key="6">
    <source>
        <dbReference type="PROSITE" id="PS51329"/>
    </source>
</evidence>
<dbReference type="PANTHER" id="PTHR15139:SF0">
    <property type="entry name" value="TUBULIN-SPECIFIC CHAPERONE C"/>
    <property type="match status" value="1"/>
</dbReference>
<dbReference type="GO" id="GO:0015631">
    <property type="term" value="F:tubulin binding"/>
    <property type="evidence" value="ECO:0007669"/>
    <property type="project" value="InterPro"/>
</dbReference>
<dbReference type="EMBL" id="WHUW01000001">
    <property type="protein sequence ID" value="KAF8452510.1"/>
    <property type="molecule type" value="Genomic_DNA"/>
</dbReference>
<feature type="domain" description="C-CAP/cofactor C-like" evidence="6">
    <location>
        <begin position="148"/>
        <end position="278"/>
    </location>
</feature>
<protein>
    <submittedName>
        <fullName evidence="7">Tubulin binding cofactor C-domain-containing protein</fullName>
    </submittedName>
</protein>
<sequence>MSGSEAKWTFAHEFYVDFNVTASELVSRLDALKGGGVDDVPPATMQAVTSDLSRLAKKLSDATGSLPNYDQRQCELQLKALEKSIEELRGTSASVPRFSFKRKATKPKPSTERPLAVVPPSAKSQSTLIESAETLAAFSHRYLTILDIRSSNTSAEVSVSDLDDCIVNLLPDDEDDTDITALHVQRVSRSVILLPRISGSIVLYDLSQCVIVVGCHQFRMHSSTAVDVYLESGSDPITESCSGIRFAAYPSSLVRVGTLQGSKHLTVKDFSHILPTPSPNWSLLLEEKWERSWPILALEDRALREELERMLPAHTRLENGLRT</sequence>
<reference evidence="7" key="2">
    <citation type="journal article" date="2020" name="Nat. Commun.">
        <title>Large-scale genome sequencing of mycorrhizal fungi provides insights into the early evolution of symbiotic traits.</title>
        <authorList>
            <person name="Miyauchi S."/>
            <person name="Kiss E."/>
            <person name="Kuo A."/>
            <person name="Drula E."/>
            <person name="Kohler A."/>
            <person name="Sanchez-Garcia M."/>
            <person name="Morin E."/>
            <person name="Andreopoulos B."/>
            <person name="Barry K.W."/>
            <person name="Bonito G."/>
            <person name="Buee M."/>
            <person name="Carver A."/>
            <person name="Chen C."/>
            <person name="Cichocki N."/>
            <person name="Clum A."/>
            <person name="Culley D."/>
            <person name="Crous P.W."/>
            <person name="Fauchery L."/>
            <person name="Girlanda M."/>
            <person name="Hayes R.D."/>
            <person name="Keri Z."/>
            <person name="LaButti K."/>
            <person name="Lipzen A."/>
            <person name="Lombard V."/>
            <person name="Magnuson J."/>
            <person name="Maillard F."/>
            <person name="Murat C."/>
            <person name="Nolan M."/>
            <person name="Ohm R.A."/>
            <person name="Pangilinan J."/>
            <person name="Pereira M.F."/>
            <person name="Perotto S."/>
            <person name="Peter M."/>
            <person name="Pfister S."/>
            <person name="Riley R."/>
            <person name="Sitrit Y."/>
            <person name="Stielow J.B."/>
            <person name="Szollosi G."/>
            <person name="Zifcakova L."/>
            <person name="Stursova M."/>
            <person name="Spatafora J.W."/>
            <person name="Tedersoo L."/>
            <person name="Vaario L.M."/>
            <person name="Yamada A."/>
            <person name="Yan M."/>
            <person name="Wang P."/>
            <person name="Xu J."/>
            <person name="Bruns T."/>
            <person name="Baldrian P."/>
            <person name="Vilgalys R."/>
            <person name="Dunand C."/>
            <person name="Henrissat B."/>
            <person name="Grigoriev I.V."/>
            <person name="Hibbett D."/>
            <person name="Nagy L.G."/>
            <person name="Martin F.M."/>
        </authorList>
    </citation>
    <scope>NUCLEOTIDE SEQUENCE</scope>
    <source>
        <strain evidence="7">BED1</strain>
    </source>
</reference>
<dbReference type="Proteomes" id="UP001194468">
    <property type="component" value="Unassembled WGS sequence"/>
</dbReference>
<dbReference type="PANTHER" id="PTHR15139">
    <property type="entry name" value="TUBULIN FOLDING COFACTOR C"/>
    <property type="match status" value="1"/>
</dbReference>
<dbReference type="AlphaFoldDB" id="A0AAD4C8W5"/>
<evidence type="ECO:0000256" key="3">
    <source>
        <dbReference type="ARBA" id="ARBA00022490"/>
    </source>
</evidence>
<dbReference type="InterPro" id="IPR017901">
    <property type="entry name" value="C-CAP_CF_C-like"/>
</dbReference>
<name>A0AAD4C8W5_BOLED</name>
<keyword evidence="3" id="KW-0963">Cytoplasm</keyword>
<comment type="similarity">
    <text evidence="2">Belongs to the TBCC family.</text>
</comment>
<dbReference type="InterPro" id="IPR016098">
    <property type="entry name" value="CAP/MinC_C"/>
</dbReference>
<dbReference type="InterPro" id="IPR038397">
    <property type="entry name" value="TBCC_N_sf"/>
</dbReference>
<dbReference type="GO" id="GO:0005737">
    <property type="term" value="C:cytoplasm"/>
    <property type="evidence" value="ECO:0007669"/>
    <property type="project" value="UniProtKB-SubCell"/>
</dbReference>
<evidence type="ECO:0000313" key="8">
    <source>
        <dbReference type="Proteomes" id="UP001194468"/>
    </source>
</evidence>
<dbReference type="Pfam" id="PF07986">
    <property type="entry name" value="TBCC"/>
    <property type="match status" value="1"/>
</dbReference>
<dbReference type="GO" id="GO:0007023">
    <property type="term" value="P:post-chaperonin tubulin folding pathway"/>
    <property type="evidence" value="ECO:0007669"/>
    <property type="project" value="InterPro"/>
</dbReference>
<organism evidence="7 8">
    <name type="scientific">Boletus edulis BED1</name>
    <dbReference type="NCBI Taxonomy" id="1328754"/>
    <lineage>
        <taxon>Eukaryota</taxon>
        <taxon>Fungi</taxon>
        <taxon>Dikarya</taxon>
        <taxon>Basidiomycota</taxon>
        <taxon>Agaricomycotina</taxon>
        <taxon>Agaricomycetes</taxon>
        <taxon>Agaricomycetidae</taxon>
        <taxon>Boletales</taxon>
        <taxon>Boletineae</taxon>
        <taxon>Boletaceae</taxon>
        <taxon>Boletoideae</taxon>
        <taxon>Boletus</taxon>
    </lineage>
</organism>
<comment type="subcellular location">
    <subcellularLocation>
        <location evidence="1">Cytoplasm</location>
    </subcellularLocation>
</comment>
<gene>
    <name evidence="7" type="ORF">L210DRAFT_3518822</name>
</gene>
<evidence type="ECO:0000256" key="4">
    <source>
        <dbReference type="ARBA" id="ARBA00022990"/>
    </source>
</evidence>
<dbReference type="Pfam" id="PF16752">
    <property type="entry name" value="TBCC_N"/>
    <property type="match status" value="1"/>
</dbReference>
<dbReference type="Gene3D" id="2.160.20.70">
    <property type="match status" value="1"/>
</dbReference>
<evidence type="ECO:0000313" key="7">
    <source>
        <dbReference type="EMBL" id="KAF8452510.1"/>
    </source>
</evidence>
<evidence type="ECO:0000256" key="2">
    <source>
        <dbReference type="ARBA" id="ARBA00008848"/>
    </source>
</evidence>
<accession>A0AAD4C8W5</accession>
<evidence type="ECO:0000256" key="1">
    <source>
        <dbReference type="ARBA" id="ARBA00004496"/>
    </source>
</evidence>
<dbReference type="Gene3D" id="1.20.58.1250">
    <property type="entry name" value="Tubulin Binding Cofactor C, N-terminal domain"/>
    <property type="match status" value="1"/>
</dbReference>
<dbReference type="PROSITE" id="PS51329">
    <property type="entry name" value="C_CAP_COFACTOR_C"/>
    <property type="match status" value="1"/>
</dbReference>
<evidence type="ECO:0000256" key="5">
    <source>
        <dbReference type="ARBA" id="ARBA00026055"/>
    </source>
</evidence>
<comment type="subunit">
    <text evidence="5">Supercomplex made of cofactors A to E. Cofactors A and D function by capturing and stabilizing tubulin in a quasi-native conformation. Cofactor E binds to the cofactor D-tubulin complex; interaction with cofactor C then causes the release of tubulin polypeptides that are committed to the native state.</text>
</comment>
<reference evidence="7" key="1">
    <citation type="submission" date="2019-10" db="EMBL/GenBank/DDBJ databases">
        <authorList>
            <consortium name="DOE Joint Genome Institute"/>
            <person name="Kuo A."/>
            <person name="Miyauchi S."/>
            <person name="Kiss E."/>
            <person name="Drula E."/>
            <person name="Kohler A."/>
            <person name="Sanchez-Garcia M."/>
            <person name="Andreopoulos B."/>
            <person name="Barry K.W."/>
            <person name="Bonito G."/>
            <person name="Buee M."/>
            <person name="Carver A."/>
            <person name="Chen C."/>
            <person name="Cichocki N."/>
            <person name="Clum A."/>
            <person name="Culley D."/>
            <person name="Crous P.W."/>
            <person name="Fauchery L."/>
            <person name="Girlanda M."/>
            <person name="Hayes R."/>
            <person name="Keri Z."/>
            <person name="LaButti K."/>
            <person name="Lipzen A."/>
            <person name="Lombard V."/>
            <person name="Magnuson J."/>
            <person name="Maillard F."/>
            <person name="Morin E."/>
            <person name="Murat C."/>
            <person name="Nolan M."/>
            <person name="Ohm R."/>
            <person name="Pangilinan J."/>
            <person name="Pereira M."/>
            <person name="Perotto S."/>
            <person name="Peter M."/>
            <person name="Riley R."/>
            <person name="Sitrit Y."/>
            <person name="Stielow B."/>
            <person name="Szollosi G."/>
            <person name="Zifcakova L."/>
            <person name="Stursova M."/>
            <person name="Spatafora J.W."/>
            <person name="Tedersoo L."/>
            <person name="Vaario L.-M."/>
            <person name="Yamada A."/>
            <person name="Yan M."/>
            <person name="Wang P."/>
            <person name="Xu J."/>
            <person name="Bruns T."/>
            <person name="Baldrian P."/>
            <person name="Vilgalys R."/>
            <person name="Henrissat B."/>
            <person name="Grigoriev I.V."/>
            <person name="Hibbett D."/>
            <person name="Nagy L.G."/>
            <person name="Martin F.M."/>
        </authorList>
    </citation>
    <scope>NUCLEOTIDE SEQUENCE</scope>
    <source>
        <strain evidence="7">BED1</strain>
    </source>
</reference>
<dbReference type="InterPro" id="IPR027684">
    <property type="entry name" value="TBCC"/>
</dbReference>
<dbReference type="GO" id="GO:0007021">
    <property type="term" value="P:tubulin complex assembly"/>
    <property type="evidence" value="ECO:0007669"/>
    <property type="project" value="TreeGrafter"/>
</dbReference>
<keyword evidence="4" id="KW-0007">Acetylation</keyword>
<dbReference type="InterPro" id="IPR031925">
    <property type="entry name" value="TBCC_N"/>
</dbReference>
<keyword evidence="8" id="KW-1185">Reference proteome</keyword>
<proteinExistence type="inferred from homology"/>
<comment type="caution">
    <text evidence="7">The sequence shown here is derived from an EMBL/GenBank/DDBJ whole genome shotgun (WGS) entry which is preliminary data.</text>
</comment>